<sequence length="163" mass="18653">MSFTSAAPTTISGTNCRRLSRKYSFYEDSEDEDSEEEDVTERVEDHALLLRLFDNIWTTGDIPPSWTEASLVPIPKPGKDPSDPANYRPIALTSCLYDFAIYAEVKHLQHLERTIQLCINNVQKWVSGNGFQIFGFEDHLCPFPTDKEFTLSPLFIWTASRSR</sequence>
<evidence type="ECO:0000313" key="1">
    <source>
        <dbReference type="EMBL" id="GFO26006.1"/>
    </source>
</evidence>
<dbReference type="Proteomes" id="UP000735302">
    <property type="component" value="Unassembled WGS sequence"/>
</dbReference>
<dbReference type="AlphaFoldDB" id="A0AAV4BRZ9"/>
<gene>
    <name evidence="1" type="ORF">PoB_005251100</name>
</gene>
<evidence type="ECO:0000313" key="2">
    <source>
        <dbReference type="Proteomes" id="UP000735302"/>
    </source>
</evidence>
<organism evidence="1 2">
    <name type="scientific">Plakobranchus ocellatus</name>
    <dbReference type="NCBI Taxonomy" id="259542"/>
    <lineage>
        <taxon>Eukaryota</taxon>
        <taxon>Metazoa</taxon>
        <taxon>Spiralia</taxon>
        <taxon>Lophotrochozoa</taxon>
        <taxon>Mollusca</taxon>
        <taxon>Gastropoda</taxon>
        <taxon>Heterobranchia</taxon>
        <taxon>Euthyneura</taxon>
        <taxon>Panpulmonata</taxon>
        <taxon>Sacoglossa</taxon>
        <taxon>Placobranchoidea</taxon>
        <taxon>Plakobranchidae</taxon>
        <taxon>Plakobranchus</taxon>
    </lineage>
</organism>
<name>A0AAV4BRZ9_9GAST</name>
<proteinExistence type="predicted"/>
<protein>
    <submittedName>
        <fullName evidence="1">Uncharacterized protein</fullName>
    </submittedName>
</protein>
<accession>A0AAV4BRZ9</accession>
<comment type="caution">
    <text evidence="1">The sequence shown here is derived from an EMBL/GenBank/DDBJ whole genome shotgun (WGS) entry which is preliminary data.</text>
</comment>
<dbReference type="PANTHER" id="PTHR19446">
    <property type="entry name" value="REVERSE TRANSCRIPTASES"/>
    <property type="match status" value="1"/>
</dbReference>
<keyword evidence="2" id="KW-1185">Reference proteome</keyword>
<reference evidence="1 2" key="1">
    <citation type="journal article" date="2021" name="Elife">
        <title>Chloroplast acquisition without the gene transfer in kleptoplastic sea slugs, Plakobranchus ocellatus.</title>
        <authorList>
            <person name="Maeda T."/>
            <person name="Takahashi S."/>
            <person name="Yoshida T."/>
            <person name="Shimamura S."/>
            <person name="Takaki Y."/>
            <person name="Nagai Y."/>
            <person name="Toyoda A."/>
            <person name="Suzuki Y."/>
            <person name="Arimoto A."/>
            <person name="Ishii H."/>
            <person name="Satoh N."/>
            <person name="Nishiyama T."/>
            <person name="Hasebe M."/>
            <person name="Maruyama T."/>
            <person name="Minagawa J."/>
            <person name="Obokata J."/>
            <person name="Shigenobu S."/>
        </authorList>
    </citation>
    <scope>NUCLEOTIDE SEQUENCE [LARGE SCALE GENOMIC DNA]</scope>
</reference>
<dbReference type="EMBL" id="BLXT01005778">
    <property type="protein sequence ID" value="GFO26006.1"/>
    <property type="molecule type" value="Genomic_DNA"/>
</dbReference>